<dbReference type="Proteomes" id="UP000323386">
    <property type="component" value="Unassembled WGS sequence"/>
</dbReference>
<evidence type="ECO:0000313" key="2">
    <source>
        <dbReference type="Proteomes" id="UP000323386"/>
    </source>
</evidence>
<dbReference type="AlphaFoldDB" id="A0A5C3EWD7"/>
<accession>A0A5C3EWD7</accession>
<gene>
    <name evidence="1" type="ORF">PSFLO_00892</name>
</gene>
<evidence type="ECO:0000313" key="1">
    <source>
        <dbReference type="EMBL" id="SPO35421.1"/>
    </source>
</evidence>
<sequence>MSQSTAYQPLLQAKQVEEKKGVLGENEERNVQPMWGGTGALKRVVHGLGPGRGRAPLQRVSSSSLLLFSTASPSLKLHRPDFKEACRDVAKLAVLQRTPQRKKKGDENLAQPHLDLALSTSWCHAWPCPSTGRSTGVIQEHV</sequence>
<keyword evidence="2" id="KW-1185">Reference proteome</keyword>
<name>A0A5C3EWD7_9BASI</name>
<reference evidence="1 2" key="1">
    <citation type="submission" date="2018-03" db="EMBL/GenBank/DDBJ databases">
        <authorList>
            <person name="Guldener U."/>
        </authorList>
    </citation>
    <scope>NUCLEOTIDE SEQUENCE [LARGE SCALE GENOMIC DNA]</scope>
    <source>
        <strain evidence="1 2">DAOM196992</strain>
    </source>
</reference>
<protein>
    <submittedName>
        <fullName evidence="1">Uncharacterized protein</fullName>
    </submittedName>
</protein>
<proteinExistence type="predicted"/>
<dbReference type="EMBL" id="OOIP01000002">
    <property type="protein sequence ID" value="SPO35421.1"/>
    <property type="molecule type" value="Genomic_DNA"/>
</dbReference>
<organism evidence="1 2">
    <name type="scientific">Pseudozyma flocculosa</name>
    <dbReference type="NCBI Taxonomy" id="84751"/>
    <lineage>
        <taxon>Eukaryota</taxon>
        <taxon>Fungi</taxon>
        <taxon>Dikarya</taxon>
        <taxon>Basidiomycota</taxon>
        <taxon>Ustilaginomycotina</taxon>
        <taxon>Ustilaginomycetes</taxon>
        <taxon>Ustilaginales</taxon>
        <taxon>Ustilaginaceae</taxon>
        <taxon>Pseudozyma</taxon>
    </lineage>
</organism>